<evidence type="ECO:0000259" key="1">
    <source>
        <dbReference type="Pfam" id="PF14392"/>
    </source>
</evidence>
<dbReference type="PANTHER" id="PTHR31286:SF167">
    <property type="entry name" value="OS09G0268800 PROTEIN"/>
    <property type="match status" value="1"/>
</dbReference>
<comment type="caution">
    <text evidence="2">The sequence shown here is derived from an EMBL/GenBank/DDBJ whole genome shotgun (WGS) entry which is preliminary data.</text>
</comment>
<evidence type="ECO:0000313" key="3">
    <source>
        <dbReference type="Proteomes" id="UP001141552"/>
    </source>
</evidence>
<evidence type="ECO:0000313" key="2">
    <source>
        <dbReference type="EMBL" id="KAJ4833440.1"/>
    </source>
</evidence>
<sequence length="126" mass="14650">MKLDFLKDMYQDDEWEMLSFIRVHVMLDLHAPLRKQLMVSAEEGEAFTVYFKYENLPSFCFLYGRLGHTMKDCGYNSDEEIGVETQARFGDELRDPSFKKAFFVSKLPWLSSGMNTSTRPTAKPLS</sequence>
<keyword evidence="3" id="KW-1185">Reference proteome</keyword>
<dbReference type="InterPro" id="IPR025836">
    <property type="entry name" value="Zn_knuckle_CX2CX4HX4C"/>
</dbReference>
<accession>A0A9Q0FL22</accession>
<dbReference type="EMBL" id="JAKUCV010004943">
    <property type="protein sequence ID" value="KAJ4833440.1"/>
    <property type="molecule type" value="Genomic_DNA"/>
</dbReference>
<organism evidence="2 3">
    <name type="scientific">Turnera subulata</name>
    <dbReference type="NCBI Taxonomy" id="218843"/>
    <lineage>
        <taxon>Eukaryota</taxon>
        <taxon>Viridiplantae</taxon>
        <taxon>Streptophyta</taxon>
        <taxon>Embryophyta</taxon>
        <taxon>Tracheophyta</taxon>
        <taxon>Spermatophyta</taxon>
        <taxon>Magnoliopsida</taxon>
        <taxon>eudicotyledons</taxon>
        <taxon>Gunneridae</taxon>
        <taxon>Pentapetalae</taxon>
        <taxon>rosids</taxon>
        <taxon>fabids</taxon>
        <taxon>Malpighiales</taxon>
        <taxon>Passifloraceae</taxon>
        <taxon>Turnera</taxon>
    </lineage>
</organism>
<reference evidence="2" key="1">
    <citation type="submission" date="2022-02" db="EMBL/GenBank/DDBJ databases">
        <authorList>
            <person name="Henning P.M."/>
            <person name="McCubbin A.G."/>
            <person name="Shore J.S."/>
        </authorList>
    </citation>
    <scope>NUCLEOTIDE SEQUENCE</scope>
    <source>
        <strain evidence="2">F60SS</strain>
        <tissue evidence="2">Leaves</tissue>
    </source>
</reference>
<gene>
    <name evidence="2" type="ORF">Tsubulata_031549</name>
</gene>
<dbReference type="AlphaFoldDB" id="A0A9Q0FL22"/>
<dbReference type="PANTHER" id="PTHR31286">
    <property type="entry name" value="GLYCINE-RICH CELL WALL STRUCTURAL PROTEIN 1.8-LIKE"/>
    <property type="match status" value="1"/>
</dbReference>
<dbReference type="OrthoDB" id="852325at2759"/>
<dbReference type="InterPro" id="IPR040256">
    <property type="entry name" value="At4g02000-like"/>
</dbReference>
<feature type="domain" description="Zinc knuckle CX2CX4HX4C" evidence="1">
    <location>
        <begin position="27"/>
        <end position="74"/>
    </location>
</feature>
<proteinExistence type="predicted"/>
<dbReference type="Pfam" id="PF14392">
    <property type="entry name" value="zf-CCHC_4"/>
    <property type="match status" value="1"/>
</dbReference>
<dbReference type="Proteomes" id="UP001141552">
    <property type="component" value="Unassembled WGS sequence"/>
</dbReference>
<protein>
    <recommendedName>
        <fullName evidence="1">Zinc knuckle CX2CX4HX4C domain-containing protein</fullName>
    </recommendedName>
</protein>
<name>A0A9Q0FL22_9ROSI</name>
<reference evidence="2" key="2">
    <citation type="journal article" date="2023" name="Plants (Basel)">
        <title>Annotation of the Turnera subulata (Passifloraceae) Draft Genome Reveals the S-Locus Evolved after the Divergence of Turneroideae from Passifloroideae in a Stepwise Manner.</title>
        <authorList>
            <person name="Henning P.M."/>
            <person name="Roalson E.H."/>
            <person name="Mir W."/>
            <person name="McCubbin A.G."/>
            <person name="Shore J.S."/>
        </authorList>
    </citation>
    <scope>NUCLEOTIDE SEQUENCE</scope>
    <source>
        <strain evidence="2">F60SS</strain>
    </source>
</reference>